<organism evidence="1 2">
    <name type="scientific">Selenomonas ruminantium subsp. lactilytica (strain NBRC 103574 / TAM6421)</name>
    <dbReference type="NCBI Taxonomy" id="927704"/>
    <lineage>
        <taxon>Bacteria</taxon>
        <taxon>Bacillati</taxon>
        <taxon>Bacillota</taxon>
        <taxon>Negativicutes</taxon>
        <taxon>Selenomonadales</taxon>
        <taxon>Selenomonadaceae</taxon>
        <taxon>Selenomonas</taxon>
    </lineage>
</organism>
<geneLocation type="plasmid" evidence="1 2">
    <name>pSRC1</name>
</geneLocation>
<proteinExistence type="predicted"/>
<evidence type="ECO:0000313" key="2">
    <source>
        <dbReference type="Proteomes" id="UP000007887"/>
    </source>
</evidence>
<dbReference type="AlphaFoldDB" id="I0GW80"/>
<dbReference type="HOGENOM" id="CLU_3348531_0_0_9"/>
<name>I0GW80_SELRL</name>
<sequence length="37" mass="4310">MKRTEEWHELASGELPKLMADKLERFELPQPKNRSGG</sequence>
<dbReference type="Proteomes" id="UP000007887">
    <property type="component" value="Plasmid pSRC1"/>
</dbReference>
<gene>
    <name evidence="1" type="ordered locus">SELR_pSRC102100</name>
</gene>
<protein>
    <submittedName>
        <fullName evidence="1">Uncharacterized protein</fullName>
    </submittedName>
</protein>
<evidence type="ECO:0000313" key="1">
    <source>
        <dbReference type="EMBL" id="BAL85017.1"/>
    </source>
</evidence>
<dbReference type="PATRIC" id="fig|927704.6.peg.3136"/>
<accession>I0GW80</accession>
<dbReference type="KEGG" id="sri:SELR_pSRC102100"/>
<keyword evidence="1" id="KW-0614">Plasmid</keyword>
<reference evidence="1 2" key="1">
    <citation type="submission" date="2011-10" db="EMBL/GenBank/DDBJ databases">
        <title>Whole genome sequence of Selenomonas ruminantium subsp. lactilytica TAM6421.</title>
        <authorList>
            <person name="Oguchi A."/>
            <person name="Ankai A."/>
            <person name="Kaneko J."/>
            <person name="Yamada-Narita S."/>
            <person name="Fukui S."/>
            <person name="Takahashi M."/>
            <person name="Onodera T."/>
            <person name="Kojima S."/>
            <person name="Fushimi T."/>
            <person name="Abe N."/>
            <person name="Kamio Y."/>
            <person name="Yamazaki S."/>
            <person name="Fujita N."/>
        </authorList>
    </citation>
    <scope>NUCLEOTIDE SEQUENCE [LARGE SCALE GENOMIC DNA]</scope>
    <source>
        <strain evidence="2">NBRC 103574 / TAM6421</strain>
        <plasmid evidence="1 2">pSRC1</plasmid>
    </source>
</reference>
<dbReference type="EMBL" id="AP012299">
    <property type="protein sequence ID" value="BAL85017.1"/>
    <property type="molecule type" value="Genomic_DNA"/>
</dbReference>